<evidence type="ECO:0000313" key="9">
    <source>
        <dbReference type="Proteomes" id="UP000267464"/>
    </source>
</evidence>
<dbReference type="InterPro" id="IPR006059">
    <property type="entry name" value="SBP"/>
</dbReference>
<dbReference type="GO" id="GO:0055085">
    <property type="term" value="P:transmembrane transport"/>
    <property type="evidence" value="ECO:0007669"/>
    <property type="project" value="InterPro"/>
</dbReference>
<evidence type="ECO:0000256" key="6">
    <source>
        <dbReference type="ARBA" id="ARBA00049753"/>
    </source>
</evidence>
<evidence type="ECO:0000256" key="1">
    <source>
        <dbReference type="ARBA" id="ARBA00004418"/>
    </source>
</evidence>
<dbReference type="InterPro" id="IPR050490">
    <property type="entry name" value="Bact_solute-bd_prot1"/>
</dbReference>
<dbReference type="GO" id="GO:0042597">
    <property type="term" value="C:periplasmic space"/>
    <property type="evidence" value="ECO:0007669"/>
    <property type="project" value="UniProtKB-SubCell"/>
</dbReference>
<dbReference type="SUPFAM" id="SSF53850">
    <property type="entry name" value="Periplasmic binding protein-like II"/>
    <property type="match status" value="1"/>
</dbReference>
<evidence type="ECO:0000256" key="3">
    <source>
        <dbReference type="ARBA" id="ARBA00022448"/>
    </source>
</evidence>
<evidence type="ECO:0000256" key="2">
    <source>
        <dbReference type="ARBA" id="ARBA00008520"/>
    </source>
</evidence>
<dbReference type="AlphaFoldDB" id="A0A3N7HP24"/>
<dbReference type="PANTHER" id="PTHR43649:SF28">
    <property type="entry name" value="BINDING PROTEIN COMPONENT OF ABC SUGAR TRANSPORTER-RELATED"/>
    <property type="match status" value="1"/>
</dbReference>
<comment type="caution">
    <text evidence="8">The sequence shown here is derived from an EMBL/GenBank/DDBJ whole genome shotgun (WGS) entry which is preliminary data.</text>
</comment>
<feature type="chain" id="PRO_5018138618" description="Probable sugar-binding periplasmic protein" evidence="7">
    <location>
        <begin position="24"/>
        <end position="418"/>
    </location>
</feature>
<comment type="similarity">
    <text evidence="2">Belongs to the bacterial solute-binding protein 1 family.</text>
</comment>
<dbReference type="Gene3D" id="3.40.190.10">
    <property type="entry name" value="Periplasmic binding protein-like II"/>
    <property type="match status" value="2"/>
</dbReference>
<comment type="subcellular location">
    <subcellularLocation>
        <location evidence="1">Periplasm</location>
    </subcellularLocation>
</comment>
<dbReference type="RefSeq" id="WP_124542693.1">
    <property type="nucleotide sequence ID" value="NZ_QUSW01000007.1"/>
</dbReference>
<dbReference type="InterPro" id="IPR006061">
    <property type="entry name" value="SBP_1_CS"/>
</dbReference>
<reference evidence="8 9" key="1">
    <citation type="submission" date="2018-08" db="EMBL/GenBank/DDBJ databases">
        <authorList>
            <person name="Khan S.A."/>
            <person name="Jeon C.O."/>
            <person name="Chun B.H."/>
            <person name="Jeong S.E."/>
        </authorList>
    </citation>
    <scope>NUCLEOTIDE SEQUENCE [LARGE SCALE GENOMIC DNA]</scope>
    <source>
        <strain evidence="8 9">S-16</strain>
    </source>
</reference>
<evidence type="ECO:0000313" key="8">
    <source>
        <dbReference type="EMBL" id="RQP22471.1"/>
    </source>
</evidence>
<keyword evidence="4 7" id="KW-0732">Signal</keyword>
<protein>
    <recommendedName>
        <fullName evidence="6">Probable sugar-binding periplasmic protein</fullName>
    </recommendedName>
</protein>
<organism evidence="8 9">
    <name type="scientific">Piscinibacter terrae</name>
    <dbReference type="NCBI Taxonomy" id="2496871"/>
    <lineage>
        <taxon>Bacteria</taxon>
        <taxon>Pseudomonadati</taxon>
        <taxon>Pseudomonadota</taxon>
        <taxon>Betaproteobacteria</taxon>
        <taxon>Burkholderiales</taxon>
        <taxon>Sphaerotilaceae</taxon>
        <taxon>Piscinibacter</taxon>
    </lineage>
</organism>
<dbReference type="Proteomes" id="UP000267464">
    <property type="component" value="Unassembled WGS sequence"/>
</dbReference>
<dbReference type="EMBL" id="QUSW01000007">
    <property type="protein sequence ID" value="RQP22471.1"/>
    <property type="molecule type" value="Genomic_DNA"/>
</dbReference>
<dbReference type="PROSITE" id="PS01037">
    <property type="entry name" value="SBP_BACTERIAL_1"/>
    <property type="match status" value="1"/>
</dbReference>
<name>A0A3N7HP24_9BURK</name>
<keyword evidence="9" id="KW-1185">Reference proteome</keyword>
<feature type="signal peptide" evidence="7">
    <location>
        <begin position="1"/>
        <end position="23"/>
    </location>
</feature>
<reference evidence="8 9" key="2">
    <citation type="submission" date="2018-12" db="EMBL/GenBank/DDBJ databases">
        <title>Rhizobacter gummiphilus sp. nov., a rubber-degrading bacterium isolated from the soil of a botanical garden in Japan.</title>
        <authorList>
            <person name="Shunsuke S.S."/>
        </authorList>
    </citation>
    <scope>NUCLEOTIDE SEQUENCE [LARGE SCALE GENOMIC DNA]</scope>
    <source>
        <strain evidence="8 9">S-16</strain>
    </source>
</reference>
<dbReference type="PANTHER" id="PTHR43649">
    <property type="entry name" value="ARABINOSE-BINDING PROTEIN-RELATED"/>
    <property type="match status" value="1"/>
</dbReference>
<accession>A0A3N7HP24</accession>
<dbReference type="OrthoDB" id="8663148at2"/>
<evidence type="ECO:0000256" key="4">
    <source>
        <dbReference type="ARBA" id="ARBA00022729"/>
    </source>
</evidence>
<sequence length="418" mass="45827">MKTSIRIAAAALLGTCALMRAQAGTLIIESWRTDDKALWEEVLLPAFSKAHPGISVKFAPTAPPEYNSVLSARLTAGTAGDLITCRPFDVSLDLYKKGRLDKLNGEAGLANFPDSAKVAWQTDDGRDTYCMPMASVIHGFFYNKKIFADLGLTPPTTEAEFFNVLDKVKASGKAAPLDLGTADQWEANQIVFTGIGPNYWHGEEGRRALIAGKKKFTDPEFTDVWATMAKWANYLPKGYQAQTYGDSQTLFSSGKAAVIPTGSWDIAFYQKEGGLDFGAFPPPVRKAGDTCYISDHTDIGMGINSKGKNKADAKVFLNWLASKEFADLYTNKVTGFFSLSKHAIDVKDPVARQMLGWRNTCKSTIRLNAQIMSRGEPSMENELWTVNSQVLNGKMTPKDAGQRIQAGFAKWYAPQQGQ</sequence>
<evidence type="ECO:0000256" key="5">
    <source>
        <dbReference type="ARBA" id="ARBA00049629"/>
    </source>
</evidence>
<comment type="function">
    <text evidence="5">Part of a binding-protein-dependent transport system for a sugar.</text>
</comment>
<evidence type="ECO:0000256" key="7">
    <source>
        <dbReference type="SAM" id="SignalP"/>
    </source>
</evidence>
<proteinExistence type="inferred from homology"/>
<keyword evidence="3" id="KW-0813">Transport</keyword>
<dbReference type="Pfam" id="PF01547">
    <property type="entry name" value="SBP_bac_1"/>
    <property type="match status" value="1"/>
</dbReference>
<gene>
    <name evidence="8" type="ORF">DZC73_22780</name>
</gene>